<gene>
    <name evidence="3 4" type="primary">mtnA</name>
    <name evidence="4" type="ORF">CUN48_07210</name>
</gene>
<reference evidence="4 5" key="1">
    <citation type="submission" date="2017-11" db="EMBL/GenBank/DDBJ databases">
        <title>Evolution of Phototrophy in the Chloroflexi Phylum Driven by Horizontal Gene Transfer.</title>
        <authorList>
            <person name="Ward L.M."/>
            <person name="Hemp J."/>
            <person name="Shih P.M."/>
            <person name="Mcglynn S.E."/>
            <person name="Fischer W."/>
        </authorList>
    </citation>
    <scope>NUCLEOTIDE SEQUENCE [LARGE SCALE GENOMIC DNA]</scope>
    <source>
        <strain evidence="4">JP3_7</strain>
    </source>
</reference>
<dbReference type="NCBIfam" id="NF004326">
    <property type="entry name" value="PRK05720.1"/>
    <property type="match status" value="1"/>
</dbReference>
<keyword evidence="3" id="KW-0486">Methionine biosynthesis</keyword>
<dbReference type="InterPro" id="IPR005251">
    <property type="entry name" value="IF-M1Pi"/>
</dbReference>
<dbReference type="UniPathway" id="UPA00904">
    <property type="reaction ID" value="UER00874"/>
</dbReference>
<dbReference type="FunFam" id="1.20.120.420:FF:000003">
    <property type="entry name" value="Methylthioribose-1-phosphate isomerase"/>
    <property type="match status" value="1"/>
</dbReference>
<dbReference type="Gene3D" id="3.40.50.10470">
    <property type="entry name" value="Translation initiation factor eif-2b, domain 2"/>
    <property type="match status" value="1"/>
</dbReference>
<dbReference type="Pfam" id="PF01008">
    <property type="entry name" value="IF-2B"/>
    <property type="match status" value="1"/>
</dbReference>
<name>A0A2M8QD26_9CHLR</name>
<evidence type="ECO:0000256" key="3">
    <source>
        <dbReference type="HAMAP-Rule" id="MF_01678"/>
    </source>
</evidence>
<evidence type="ECO:0000313" key="5">
    <source>
        <dbReference type="Proteomes" id="UP000230790"/>
    </source>
</evidence>
<dbReference type="InterPro" id="IPR037171">
    <property type="entry name" value="NagB/RpiA_transferase-like"/>
</dbReference>
<feature type="site" description="Transition state stabilizer" evidence="3">
    <location>
        <position position="161"/>
    </location>
</feature>
<comment type="catalytic activity">
    <reaction evidence="2 3">
        <text>5-(methylsulfanyl)-alpha-D-ribose 1-phosphate = 5-(methylsulfanyl)-D-ribulose 1-phosphate</text>
        <dbReference type="Rhea" id="RHEA:19989"/>
        <dbReference type="ChEBI" id="CHEBI:58533"/>
        <dbReference type="ChEBI" id="CHEBI:58548"/>
        <dbReference type="EC" id="5.3.1.23"/>
    </reaction>
</comment>
<dbReference type="NCBIfam" id="TIGR00512">
    <property type="entry name" value="salvage_mtnA"/>
    <property type="match status" value="1"/>
</dbReference>
<dbReference type="InterPro" id="IPR027363">
    <property type="entry name" value="M1Pi_N"/>
</dbReference>
<comment type="similarity">
    <text evidence="3">Belongs to the EIF-2B alpha/beta/delta subunits family. MtnA subfamily.</text>
</comment>
<dbReference type="HAMAP" id="MF_01678">
    <property type="entry name" value="Salvage_MtnA"/>
    <property type="match status" value="1"/>
</dbReference>
<dbReference type="EC" id="5.3.1.23" evidence="3"/>
<dbReference type="FunFam" id="3.40.50.10470:FF:000006">
    <property type="entry name" value="Methylthioribose-1-phosphate isomerase"/>
    <property type="match status" value="1"/>
</dbReference>
<sequence length="355" mass="38466">MIPVKTIEWIGELDGVARLIDQTLLPNELRYLDVRDVEAMWEAIKMLRVRGAPAIGIAAAMGMVLAVRDCAPSCRDAFVAAVDRAAAYLNSARPTAVNLSWATRRMQSFVVNHLALPIEDLKQLMLAEAKQMVQEDNAVCQAIGRLGEPLIRDGDSWLTHCNAGGLATAQWGTATAPIYMAHAAGKRVHVFADETRPLLQGARLTAWELQQVGVPVTVITDNMAATVMAQGKVQGVIVGADRVAANGDFANKIGTLGVAILAKEFGIPFYVAAPTSSIDMQLASGHLIPIEERRPEEVSEGFGRRTAPLGVRIYNPAFDVTPHRYITAIITERGIVRAPFSEGLRALFEHSPSLR</sequence>
<dbReference type="NCBIfam" id="TIGR00524">
    <property type="entry name" value="eIF-2B_rel"/>
    <property type="match status" value="1"/>
</dbReference>
<dbReference type="GO" id="GO:0019509">
    <property type="term" value="P:L-methionine salvage from methylthioadenosine"/>
    <property type="evidence" value="ECO:0007669"/>
    <property type="project" value="UniProtKB-UniRule"/>
</dbReference>
<dbReference type="AlphaFoldDB" id="A0A2M8QD26"/>
<comment type="function">
    <text evidence="3">Catalyzes the interconversion of methylthioribose-1-phosphate (MTR-1-P) into methylthioribulose-1-phosphate (MTRu-1-P).</text>
</comment>
<protein>
    <recommendedName>
        <fullName evidence="3">Methylthioribose-1-phosphate isomerase</fullName>
        <shortName evidence="3">M1Pi</shortName>
        <shortName evidence="3">MTR-1-P isomerase</shortName>
        <ecNumber evidence="3">5.3.1.23</ecNumber>
    </recommendedName>
    <alternativeName>
        <fullName evidence="3">S-methyl-5-thioribose-1-phosphate isomerase</fullName>
    </alternativeName>
</protein>
<dbReference type="Proteomes" id="UP000230790">
    <property type="component" value="Unassembled WGS sequence"/>
</dbReference>
<evidence type="ECO:0000256" key="1">
    <source>
        <dbReference type="ARBA" id="ARBA00023235"/>
    </source>
</evidence>
<keyword evidence="1 3" id="KW-0413">Isomerase</keyword>
<dbReference type="InterPro" id="IPR011559">
    <property type="entry name" value="Initiation_fac_2B_a/b/d"/>
</dbReference>
<proteinExistence type="inferred from homology"/>
<comment type="caution">
    <text evidence="4">The sequence shown here is derived from an EMBL/GenBank/DDBJ whole genome shotgun (WGS) entry which is preliminary data.</text>
</comment>
<dbReference type="Gene3D" id="1.20.120.420">
    <property type="entry name" value="translation initiation factor eif-2b, domain 1"/>
    <property type="match status" value="1"/>
</dbReference>
<evidence type="ECO:0000256" key="2">
    <source>
        <dbReference type="ARBA" id="ARBA00052401"/>
    </source>
</evidence>
<dbReference type="EMBL" id="PGTN01000037">
    <property type="protein sequence ID" value="PJF47709.1"/>
    <property type="molecule type" value="Genomic_DNA"/>
</dbReference>
<comment type="pathway">
    <text evidence="3">Amino-acid biosynthesis; L-methionine biosynthesis via salvage pathway; L-methionine from S-methyl-5-thio-alpha-D-ribose 1-phosphate: step 1/6.</text>
</comment>
<evidence type="ECO:0000313" key="4">
    <source>
        <dbReference type="EMBL" id="PJF47709.1"/>
    </source>
</evidence>
<feature type="active site" description="Proton donor" evidence="3">
    <location>
        <position position="241"/>
    </location>
</feature>
<feature type="binding site" evidence="3">
    <location>
        <position position="93"/>
    </location>
    <ligand>
        <name>substrate</name>
    </ligand>
</feature>
<keyword evidence="3" id="KW-0028">Amino-acid biosynthesis</keyword>
<feature type="binding site" evidence="3">
    <location>
        <position position="200"/>
    </location>
    <ligand>
        <name>substrate</name>
    </ligand>
</feature>
<accession>A0A2M8QD26</accession>
<organism evidence="4 5">
    <name type="scientific">Candidatus Thermofonsia Clade 3 bacterium</name>
    <dbReference type="NCBI Taxonomy" id="2364212"/>
    <lineage>
        <taxon>Bacteria</taxon>
        <taxon>Bacillati</taxon>
        <taxon>Chloroflexota</taxon>
        <taxon>Candidatus Thermofontia</taxon>
        <taxon>Candidatus Thermofonsia Clade 3</taxon>
    </lineage>
</organism>
<feature type="binding site" evidence="3">
    <location>
        <begin position="50"/>
        <end position="52"/>
    </location>
    <ligand>
        <name>substrate</name>
    </ligand>
</feature>
<dbReference type="InterPro" id="IPR042529">
    <property type="entry name" value="IF_2B-like_C"/>
</dbReference>
<dbReference type="PANTHER" id="PTHR43475:SF1">
    <property type="entry name" value="METHYLTHIORIBOSE-1-PHOSPHATE ISOMERASE"/>
    <property type="match status" value="1"/>
</dbReference>
<dbReference type="SUPFAM" id="SSF100950">
    <property type="entry name" value="NagB/RpiA/CoA transferase-like"/>
    <property type="match status" value="1"/>
</dbReference>
<dbReference type="InterPro" id="IPR000649">
    <property type="entry name" value="IF-2B-related"/>
</dbReference>
<dbReference type="GO" id="GO:0046523">
    <property type="term" value="F:S-methyl-5-thioribose-1-phosphate isomerase activity"/>
    <property type="evidence" value="ECO:0007669"/>
    <property type="project" value="UniProtKB-UniRule"/>
</dbReference>
<feature type="binding site" evidence="3">
    <location>
        <begin position="251"/>
        <end position="252"/>
    </location>
    <ligand>
        <name>substrate</name>
    </ligand>
</feature>
<dbReference type="PANTHER" id="PTHR43475">
    <property type="entry name" value="METHYLTHIORIBOSE-1-PHOSPHATE ISOMERASE"/>
    <property type="match status" value="1"/>
</dbReference>